<dbReference type="GO" id="GO:0043190">
    <property type="term" value="C:ATP-binding cassette (ABC) transporter complex"/>
    <property type="evidence" value="ECO:0007669"/>
    <property type="project" value="InterPro"/>
</dbReference>
<keyword evidence="5 6" id="KW-0472">Membrane</keyword>
<feature type="transmembrane region" description="Helical" evidence="6">
    <location>
        <begin position="281"/>
        <end position="300"/>
    </location>
</feature>
<keyword evidence="2" id="KW-1003">Cell membrane</keyword>
<dbReference type="GO" id="GO:0055085">
    <property type="term" value="P:transmembrane transport"/>
    <property type="evidence" value="ECO:0007669"/>
    <property type="project" value="InterPro"/>
</dbReference>
<keyword evidence="4 6" id="KW-1133">Transmembrane helix</keyword>
<keyword evidence="3 6" id="KW-0812">Transmembrane</keyword>
<dbReference type="NCBIfam" id="TIGR04407">
    <property type="entry name" value="LptF_YjgP"/>
    <property type="match status" value="1"/>
</dbReference>
<evidence type="ECO:0000256" key="3">
    <source>
        <dbReference type="ARBA" id="ARBA00022692"/>
    </source>
</evidence>
<dbReference type="Pfam" id="PF03739">
    <property type="entry name" value="LptF_LptG"/>
    <property type="match status" value="1"/>
</dbReference>
<reference evidence="7 8" key="1">
    <citation type="submission" date="2018-01" db="EMBL/GenBank/DDBJ databases">
        <title>Genomic Encyclopedia of Archaeal and Bacterial Type Strains, Phase II (KMG-II): from individual species to whole genera.</title>
        <authorList>
            <person name="Goeker M."/>
        </authorList>
    </citation>
    <scope>NUCLEOTIDE SEQUENCE [LARGE SCALE GENOMIC DNA]</scope>
    <source>
        <strain evidence="7 8">DSM 12048</strain>
    </source>
</reference>
<feature type="transmembrane region" description="Helical" evidence="6">
    <location>
        <begin position="104"/>
        <end position="123"/>
    </location>
</feature>
<dbReference type="Proteomes" id="UP000239736">
    <property type="component" value="Unassembled WGS sequence"/>
</dbReference>
<dbReference type="AlphaFoldDB" id="A0A2S5JJD0"/>
<evidence type="ECO:0000256" key="6">
    <source>
        <dbReference type="SAM" id="Phobius"/>
    </source>
</evidence>
<evidence type="ECO:0000256" key="4">
    <source>
        <dbReference type="ARBA" id="ARBA00022989"/>
    </source>
</evidence>
<dbReference type="RefSeq" id="WP_245873062.1">
    <property type="nucleotide sequence ID" value="NZ_PRDS01000002.1"/>
</dbReference>
<dbReference type="PANTHER" id="PTHR33529">
    <property type="entry name" value="SLR0882 PROTEIN-RELATED"/>
    <property type="match status" value="1"/>
</dbReference>
<proteinExistence type="predicted"/>
<feature type="transmembrane region" description="Helical" evidence="6">
    <location>
        <begin position="312"/>
        <end position="330"/>
    </location>
</feature>
<name>A0A2S5JJD0_9RHOB</name>
<evidence type="ECO:0000313" key="8">
    <source>
        <dbReference type="Proteomes" id="UP000239736"/>
    </source>
</evidence>
<feature type="transmembrane region" description="Helical" evidence="6">
    <location>
        <begin position="342"/>
        <end position="361"/>
    </location>
</feature>
<feature type="transmembrane region" description="Helical" evidence="6">
    <location>
        <begin position="12"/>
        <end position="30"/>
    </location>
</feature>
<accession>A0A2S5JJD0</accession>
<protein>
    <submittedName>
        <fullName evidence="7">Lipopolysaccharide export system permease protein</fullName>
    </submittedName>
</protein>
<gene>
    <name evidence="7" type="ORF">LV82_00825</name>
</gene>
<evidence type="ECO:0000256" key="1">
    <source>
        <dbReference type="ARBA" id="ARBA00004651"/>
    </source>
</evidence>
<dbReference type="EMBL" id="PRDS01000002">
    <property type="protein sequence ID" value="PPB81616.1"/>
    <property type="molecule type" value="Genomic_DNA"/>
</dbReference>
<dbReference type="PANTHER" id="PTHR33529:SF6">
    <property type="entry name" value="YJGP_YJGQ FAMILY PERMEASE"/>
    <property type="match status" value="1"/>
</dbReference>
<organism evidence="7 8">
    <name type="scientific">Albidovulum inexpectatum</name>
    <dbReference type="NCBI Taxonomy" id="196587"/>
    <lineage>
        <taxon>Bacteria</taxon>
        <taxon>Pseudomonadati</taxon>
        <taxon>Pseudomonadota</taxon>
        <taxon>Alphaproteobacteria</taxon>
        <taxon>Rhodobacterales</taxon>
        <taxon>Paracoccaceae</taxon>
        <taxon>Albidovulum</taxon>
    </lineage>
</organism>
<feature type="transmembrane region" description="Helical" evidence="6">
    <location>
        <begin position="64"/>
        <end position="83"/>
    </location>
</feature>
<sequence>MIRRFDRYFLSRLMMLFGFFALILVAVYWVNRAVLLFDELIADGQSAWVFFEFTALTLPNVVRLVLPVAAFVAAVYTTNRLWAESELVVAQAAGMSPWRMARPVALFGLIVALMMAVLVHALVPASRSALNAKRAEITADTTAGLLKEGTFLHPAKGLTVYIRQIDDTGALRDIFVWDDRAEGEQITHTARRAFLLSDNEGVRLVMFDGMAQSLDRDSRRLAVTRFSEFSLDLAALGTQIGDRRLDPDEVSTISLLRADPQVQERLRISPDMMRYAGHERFAQSLVALAVPLIGFGALMTAGFSRFGLWRQIVLATSLLVAVQFLVNGVASQISDRPELWPAVYLPPLVALAAAWGLLFVAGRPWRRRAGSAMAVPS</sequence>
<comment type="subcellular location">
    <subcellularLocation>
        <location evidence="1">Cell membrane</location>
        <topology evidence="1">Multi-pass membrane protein</topology>
    </subcellularLocation>
</comment>
<evidence type="ECO:0000256" key="5">
    <source>
        <dbReference type="ARBA" id="ARBA00023136"/>
    </source>
</evidence>
<evidence type="ECO:0000256" key="2">
    <source>
        <dbReference type="ARBA" id="ARBA00022475"/>
    </source>
</evidence>
<dbReference type="InterPro" id="IPR030922">
    <property type="entry name" value="LptF"/>
</dbReference>
<keyword evidence="8" id="KW-1185">Reference proteome</keyword>
<dbReference type="GO" id="GO:0015920">
    <property type="term" value="P:lipopolysaccharide transport"/>
    <property type="evidence" value="ECO:0007669"/>
    <property type="project" value="TreeGrafter"/>
</dbReference>
<evidence type="ECO:0000313" key="7">
    <source>
        <dbReference type="EMBL" id="PPB81616.1"/>
    </source>
</evidence>
<comment type="caution">
    <text evidence="7">The sequence shown here is derived from an EMBL/GenBank/DDBJ whole genome shotgun (WGS) entry which is preliminary data.</text>
</comment>
<dbReference type="InterPro" id="IPR005495">
    <property type="entry name" value="LptG/LptF_permease"/>
</dbReference>